<dbReference type="EMBL" id="QQBB01000002">
    <property type="protein sequence ID" value="RDI60867.1"/>
    <property type="molecule type" value="Genomic_DNA"/>
</dbReference>
<name>A0A370HQQ8_9HYPH</name>
<accession>A0A370HQQ8</accession>
<comment type="caution">
    <text evidence="1">The sequence shown here is derived from an EMBL/GenBank/DDBJ whole genome shotgun (WGS) entry which is preliminary data.</text>
</comment>
<dbReference type="AlphaFoldDB" id="A0A370HQQ8"/>
<dbReference type="Proteomes" id="UP000254925">
    <property type="component" value="Unassembled WGS sequence"/>
</dbReference>
<evidence type="ECO:0000313" key="1">
    <source>
        <dbReference type="EMBL" id="RDI60867.1"/>
    </source>
</evidence>
<protein>
    <submittedName>
        <fullName evidence="1">Uncharacterized protein</fullName>
    </submittedName>
</protein>
<proteinExistence type="predicted"/>
<gene>
    <name evidence="1" type="ORF">DES45_102255</name>
</gene>
<organism evidence="1 2">
    <name type="scientific">Microvirga subterranea</name>
    <dbReference type="NCBI Taxonomy" id="186651"/>
    <lineage>
        <taxon>Bacteria</taxon>
        <taxon>Pseudomonadati</taxon>
        <taxon>Pseudomonadota</taxon>
        <taxon>Alphaproteobacteria</taxon>
        <taxon>Hyphomicrobiales</taxon>
        <taxon>Methylobacteriaceae</taxon>
        <taxon>Microvirga</taxon>
    </lineage>
</organism>
<dbReference type="RefSeq" id="WP_281024064.1">
    <property type="nucleotide sequence ID" value="NZ_QQBB01000002.1"/>
</dbReference>
<evidence type="ECO:0000313" key="2">
    <source>
        <dbReference type="Proteomes" id="UP000254925"/>
    </source>
</evidence>
<sequence length="43" mass="4779">MKINMLVKLALAFALIGSAVAGTMMFQKEERIVLAGDPTQWKR</sequence>
<reference evidence="1 2" key="1">
    <citation type="submission" date="2018-07" db="EMBL/GenBank/DDBJ databases">
        <title>Genomic Encyclopedia of Type Strains, Phase IV (KMG-IV): sequencing the most valuable type-strain genomes for metagenomic binning, comparative biology and taxonomic classification.</title>
        <authorList>
            <person name="Goeker M."/>
        </authorList>
    </citation>
    <scope>NUCLEOTIDE SEQUENCE [LARGE SCALE GENOMIC DNA]</scope>
    <source>
        <strain evidence="1 2">DSM 14364</strain>
    </source>
</reference>
<keyword evidence="2" id="KW-1185">Reference proteome</keyword>